<evidence type="ECO:0000256" key="1">
    <source>
        <dbReference type="SAM" id="SignalP"/>
    </source>
</evidence>
<sequence>MKKLLYILLAVLALAQSGCQNDPLEDIEEGNWNNERNVLEIKFENQVGAAVVTRVDDVTGTINLAINVDAVPDLSHIVVQELVLSYEAKSSVNEGEALNFENAQKSATITITSPTGKSRNYTVVASSFRESLIGTYDIDNLVVYGGTGPEYGGGAVLALTDKPWNWSTVDGPAQELDNQLVFEMTGITEDGNTYGTVTNKSGADNINANFIYTGNPQTDVNNFYRQIPTGEGRWLRNYTNGTITFTFADGSTKVGTFESAGTEDLENGNKKTIMNNAFAFNLNGTDDWGSIYSDYDKFVKKPRRYWIDVTKQN</sequence>
<dbReference type="RefSeq" id="WP_211319932.1">
    <property type="nucleotide sequence ID" value="NZ_QUNI01000012.1"/>
</dbReference>
<comment type="caution">
    <text evidence="2">The sequence shown here is derived from an EMBL/GenBank/DDBJ whole genome shotgun (WGS) entry which is preliminary data.</text>
</comment>
<keyword evidence="1" id="KW-0732">Signal</keyword>
<dbReference type="AlphaFoldDB" id="A0A3E0E975"/>
<organism evidence="2 3">
    <name type="scientific">Flavobacterium aquicola</name>
    <dbReference type="NCBI Taxonomy" id="1682742"/>
    <lineage>
        <taxon>Bacteria</taxon>
        <taxon>Pseudomonadati</taxon>
        <taxon>Bacteroidota</taxon>
        <taxon>Flavobacteriia</taxon>
        <taxon>Flavobacteriales</taxon>
        <taxon>Flavobacteriaceae</taxon>
        <taxon>Flavobacterium</taxon>
    </lineage>
</organism>
<feature type="chain" id="PRO_5017561032" evidence="1">
    <location>
        <begin position="22"/>
        <end position="313"/>
    </location>
</feature>
<accession>A0A3E0E975</accession>
<dbReference type="Proteomes" id="UP000257136">
    <property type="component" value="Unassembled WGS sequence"/>
</dbReference>
<feature type="signal peptide" evidence="1">
    <location>
        <begin position="1"/>
        <end position="21"/>
    </location>
</feature>
<protein>
    <submittedName>
        <fullName evidence="2">Uncharacterized protein</fullName>
    </submittedName>
</protein>
<name>A0A3E0E975_9FLAO</name>
<dbReference type="Gene3D" id="2.60.40.2340">
    <property type="match status" value="1"/>
</dbReference>
<evidence type="ECO:0000313" key="2">
    <source>
        <dbReference type="EMBL" id="REG94798.1"/>
    </source>
</evidence>
<dbReference type="EMBL" id="QUNI01000012">
    <property type="protein sequence ID" value="REG94798.1"/>
    <property type="molecule type" value="Genomic_DNA"/>
</dbReference>
<evidence type="ECO:0000313" key="3">
    <source>
        <dbReference type="Proteomes" id="UP000257136"/>
    </source>
</evidence>
<proteinExistence type="predicted"/>
<reference evidence="2 3" key="1">
    <citation type="submission" date="2018-08" db="EMBL/GenBank/DDBJ databases">
        <title>Genomic Encyclopedia of Archaeal and Bacterial Type Strains, Phase II (KMG-II): from individual species to whole genera.</title>
        <authorList>
            <person name="Goeker M."/>
        </authorList>
    </citation>
    <scope>NUCLEOTIDE SEQUENCE [LARGE SCALE GENOMIC DNA]</scope>
    <source>
        <strain evidence="2 3">DSM 100880</strain>
    </source>
</reference>
<gene>
    <name evidence="2" type="ORF">C8P67_11289</name>
</gene>
<keyword evidence="3" id="KW-1185">Reference proteome</keyword>